<dbReference type="EMBL" id="DF837736">
    <property type="protein sequence ID" value="GAT42322.1"/>
    <property type="molecule type" value="Genomic_DNA"/>
</dbReference>
<evidence type="ECO:0000313" key="3">
    <source>
        <dbReference type="Proteomes" id="UP000815677"/>
    </source>
</evidence>
<organism evidence="2 3">
    <name type="scientific">Mycena chlorophos</name>
    <name type="common">Agaric fungus</name>
    <name type="synonym">Agaricus chlorophos</name>
    <dbReference type="NCBI Taxonomy" id="658473"/>
    <lineage>
        <taxon>Eukaryota</taxon>
        <taxon>Fungi</taxon>
        <taxon>Dikarya</taxon>
        <taxon>Basidiomycota</taxon>
        <taxon>Agaricomycotina</taxon>
        <taxon>Agaricomycetes</taxon>
        <taxon>Agaricomycetidae</taxon>
        <taxon>Agaricales</taxon>
        <taxon>Marasmiineae</taxon>
        <taxon>Mycenaceae</taxon>
        <taxon>Mycena</taxon>
    </lineage>
</organism>
<reference evidence="2" key="1">
    <citation type="submission" date="2014-09" db="EMBL/GenBank/DDBJ databases">
        <title>Genome sequence of the luminous mushroom Mycena chlorophos for searching fungal bioluminescence genes.</title>
        <authorList>
            <person name="Tanaka Y."/>
            <person name="Kasuga D."/>
            <person name="Oba Y."/>
            <person name="Hase S."/>
            <person name="Sato K."/>
            <person name="Oba Y."/>
            <person name="Sakakibara Y."/>
        </authorList>
    </citation>
    <scope>NUCLEOTIDE SEQUENCE</scope>
</reference>
<gene>
    <name evidence="2" type="ORF">MCHLO_00041</name>
</gene>
<sequence>MKADPRHSTPSRSSSEEAEVLPFAFTRTSLVDIWANEARLIGQRPFAGREWQDQLNENRRRTVRPSSGCMVGSTTQKRDAREQQAFVDDDGA</sequence>
<protein>
    <submittedName>
        <fullName evidence="2">Uncharacterized protein</fullName>
    </submittedName>
</protein>
<feature type="region of interest" description="Disordered" evidence="1">
    <location>
        <begin position="57"/>
        <end position="92"/>
    </location>
</feature>
<proteinExistence type="predicted"/>
<evidence type="ECO:0000256" key="1">
    <source>
        <dbReference type="SAM" id="MobiDB-lite"/>
    </source>
</evidence>
<evidence type="ECO:0000313" key="2">
    <source>
        <dbReference type="EMBL" id="GAT42322.1"/>
    </source>
</evidence>
<keyword evidence="3" id="KW-1185">Reference proteome</keyword>
<dbReference type="Proteomes" id="UP000815677">
    <property type="component" value="Unassembled WGS sequence"/>
</dbReference>
<name>A0ABQ0KVS2_MYCCL</name>
<accession>A0ABQ0KVS2</accession>